<accession>A0ACB8Y679</accession>
<reference evidence="1 2" key="2">
    <citation type="journal article" date="2022" name="Mol. Ecol. Resour.">
        <title>The genomes of chicory, endive, great burdock and yacon provide insights into Asteraceae paleo-polyploidization history and plant inulin production.</title>
        <authorList>
            <person name="Fan W."/>
            <person name="Wang S."/>
            <person name="Wang H."/>
            <person name="Wang A."/>
            <person name="Jiang F."/>
            <person name="Liu H."/>
            <person name="Zhao H."/>
            <person name="Xu D."/>
            <person name="Zhang Y."/>
        </authorList>
    </citation>
    <scope>NUCLEOTIDE SEQUENCE [LARGE SCALE GENOMIC DNA]</scope>
    <source>
        <strain evidence="2">cv. Niubang</strain>
    </source>
</reference>
<name>A0ACB8Y679_ARCLA</name>
<dbReference type="Proteomes" id="UP001055879">
    <property type="component" value="Linkage Group LG14"/>
</dbReference>
<dbReference type="EMBL" id="CM042060">
    <property type="protein sequence ID" value="KAI3679012.1"/>
    <property type="molecule type" value="Genomic_DNA"/>
</dbReference>
<sequence>MYFSELCTSPRAVKEAFEVFCNKDIAGSSGGELLASYCDNILKKGGNEKLSDDEAIEETLDKAAVLVLFNVCDRLSYSEIKNWLNLADEDAVRILQFPSCAKYKILTKEPNTKSVSQTDYFQFNSKFTDRMRRIRVQTYCIFFLLSLSSYNVTCTLHQSDSFATFG</sequence>
<protein>
    <submittedName>
        <fullName evidence="1">Uncharacterized protein</fullName>
    </submittedName>
</protein>
<comment type="caution">
    <text evidence="1">The sequence shown here is derived from an EMBL/GenBank/DDBJ whole genome shotgun (WGS) entry which is preliminary data.</text>
</comment>
<gene>
    <name evidence="1" type="ORF">L6452_38318</name>
</gene>
<proteinExistence type="predicted"/>
<evidence type="ECO:0000313" key="2">
    <source>
        <dbReference type="Proteomes" id="UP001055879"/>
    </source>
</evidence>
<reference evidence="2" key="1">
    <citation type="journal article" date="2022" name="Mol. Ecol. Resour.">
        <title>The genomes of chicory, endive, great burdock and yacon provide insights into Asteraceae palaeo-polyploidization history and plant inulin production.</title>
        <authorList>
            <person name="Fan W."/>
            <person name="Wang S."/>
            <person name="Wang H."/>
            <person name="Wang A."/>
            <person name="Jiang F."/>
            <person name="Liu H."/>
            <person name="Zhao H."/>
            <person name="Xu D."/>
            <person name="Zhang Y."/>
        </authorList>
    </citation>
    <scope>NUCLEOTIDE SEQUENCE [LARGE SCALE GENOMIC DNA]</scope>
    <source>
        <strain evidence="2">cv. Niubang</strain>
    </source>
</reference>
<keyword evidence="2" id="KW-1185">Reference proteome</keyword>
<evidence type="ECO:0000313" key="1">
    <source>
        <dbReference type="EMBL" id="KAI3679012.1"/>
    </source>
</evidence>
<organism evidence="1 2">
    <name type="scientific">Arctium lappa</name>
    <name type="common">Greater burdock</name>
    <name type="synonym">Lappa major</name>
    <dbReference type="NCBI Taxonomy" id="4217"/>
    <lineage>
        <taxon>Eukaryota</taxon>
        <taxon>Viridiplantae</taxon>
        <taxon>Streptophyta</taxon>
        <taxon>Embryophyta</taxon>
        <taxon>Tracheophyta</taxon>
        <taxon>Spermatophyta</taxon>
        <taxon>Magnoliopsida</taxon>
        <taxon>eudicotyledons</taxon>
        <taxon>Gunneridae</taxon>
        <taxon>Pentapetalae</taxon>
        <taxon>asterids</taxon>
        <taxon>campanulids</taxon>
        <taxon>Asterales</taxon>
        <taxon>Asteraceae</taxon>
        <taxon>Carduoideae</taxon>
        <taxon>Cardueae</taxon>
        <taxon>Arctiinae</taxon>
        <taxon>Arctium</taxon>
    </lineage>
</organism>